<evidence type="ECO:0000256" key="1">
    <source>
        <dbReference type="SAM" id="MobiDB-lite"/>
    </source>
</evidence>
<evidence type="ECO:0000313" key="2">
    <source>
        <dbReference type="EMBL" id="MPC74971.1"/>
    </source>
</evidence>
<sequence>MYTVYALGSLKTSQPFLTRPQHLKHFPTPHNILTQEIKEKKKEKALREANKEHSLSIMEASKPANLF</sequence>
<gene>
    <name evidence="2" type="ORF">E2C01_069354</name>
</gene>
<name>A0A5B7HPU6_PORTR</name>
<keyword evidence="3" id="KW-1185">Reference proteome</keyword>
<reference evidence="2 3" key="1">
    <citation type="submission" date="2019-05" db="EMBL/GenBank/DDBJ databases">
        <title>Another draft genome of Portunus trituberculatus and its Hox gene families provides insights of decapod evolution.</title>
        <authorList>
            <person name="Jeong J.-H."/>
            <person name="Song I."/>
            <person name="Kim S."/>
            <person name="Choi T."/>
            <person name="Kim D."/>
            <person name="Ryu S."/>
            <person name="Kim W."/>
        </authorList>
    </citation>
    <scope>NUCLEOTIDE SEQUENCE [LARGE SCALE GENOMIC DNA]</scope>
    <source>
        <tissue evidence="2">Muscle</tissue>
    </source>
</reference>
<protein>
    <submittedName>
        <fullName evidence="2">Uncharacterized protein</fullName>
    </submittedName>
</protein>
<organism evidence="2 3">
    <name type="scientific">Portunus trituberculatus</name>
    <name type="common">Swimming crab</name>
    <name type="synonym">Neptunus trituberculatus</name>
    <dbReference type="NCBI Taxonomy" id="210409"/>
    <lineage>
        <taxon>Eukaryota</taxon>
        <taxon>Metazoa</taxon>
        <taxon>Ecdysozoa</taxon>
        <taxon>Arthropoda</taxon>
        <taxon>Crustacea</taxon>
        <taxon>Multicrustacea</taxon>
        <taxon>Malacostraca</taxon>
        <taxon>Eumalacostraca</taxon>
        <taxon>Eucarida</taxon>
        <taxon>Decapoda</taxon>
        <taxon>Pleocyemata</taxon>
        <taxon>Brachyura</taxon>
        <taxon>Eubrachyura</taxon>
        <taxon>Portunoidea</taxon>
        <taxon>Portunidae</taxon>
        <taxon>Portuninae</taxon>
        <taxon>Portunus</taxon>
    </lineage>
</organism>
<proteinExistence type="predicted"/>
<feature type="region of interest" description="Disordered" evidence="1">
    <location>
        <begin position="47"/>
        <end position="67"/>
    </location>
</feature>
<accession>A0A5B7HPU6</accession>
<dbReference type="EMBL" id="VSRR010040100">
    <property type="protein sequence ID" value="MPC74971.1"/>
    <property type="molecule type" value="Genomic_DNA"/>
</dbReference>
<dbReference type="Proteomes" id="UP000324222">
    <property type="component" value="Unassembled WGS sequence"/>
</dbReference>
<comment type="caution">
    <text evidence="2">The sequence shown here is derived from an EMBL/GenBank/DDBJ whole genome shotgun (WGS) entry which is preliminary data.</text>
</comment>
<dbReference type="AlphaFoldDB" id="A0A5B7HPU6"/>
<evidence type="ECO:0000313" key="3">
    <source>
        <dbReference type="Proteomes" id="UP000324222"/>
    </source>
</evidence>